<dbReference type="EMBL" id="PGGS01000001">
    <property type="protein sequence ID" value="PNH12984.1"/>
    <property type="molecule type" value="Genomic_DNA"/>
</dbReference>
<dbReference type="AlphaFoldDB" id="A0A2J8AKD7"/>
<accession>A0A2J8AKD7</accession>
<protein>
    <recommendedName>
        <fullName evidence="2">WW domain-containing protein</fullName>
    </recommendedName>
</protein>
<dbReference type="GO" id="GO:0070676">
    <property type="term" value="P:intralumenal vesicle formation"/>
    <property type="evidence" value="ECO:0007669"/>
    <property type="project" value="TreeGrafter"/>
</dbReference>
<comment type="caution">
    <text evidence="3">The sequence shown here is derived from an EMBL/GenBank/DDBJ whole genome shotgun (WGS) entry which is preliminary data.</text>
</comment>
<dbReference type="SUPFAM" id="SSF51045">
    <property type="entry name" value="WW domain"/>
    <property type="match status" value="1"/>
</dbReference>
<dbReference type="InterPro" id="IPR001202">
    <property type="entry name" value="WW_dom"/>
</dbReference>
<dbReference type="OrthoDB" id="185175at2759"/>
<dbReference type="CDD" id="cd00201">
    <property type="entry name" value="WW"/>
    <property type="match status" value="1"/>
</dbReference>
<dbReference type="PROSITE" id="PS50020">
    <property type="entry name" value="WW_DOMAIN_2"/>
    <property type="match status" value="1"/>
</dbReference>
<dbReference type="Pfam" id="PF00397">
    <property type="entry name" value="WW"/>
    <property type="match status" value="1"/>
</dbReference>
<feature type="region of interest" description="Disordered" evidence="1">
    <location>
        <begin position="129"/>
        <end position="155"/>
    </location>
</feature>
<dbReference type="SMART" id="SM00456">
    <property type="entry name" value="WW"/>
    <property type="match status" value="1"/>
</dbReference>
<dbReference type="GO" id="GO:0036258">
    <property type="term" value="P:multivesicular body assembly"/>
    <property type="evidence" value="ECO:0007669"/>
    <property type="project" value="InterPro"/>
</dbReference>
<keyword evidence="4" id="KW-1185">Reference proteome</keyword>
<evidence type="ECO:0000256" key="1">
    <source>
        <dbReference type="SAM" id="MobiDB-lite"/>
    </source>
</evidence>
<proteinExistence type="predicted"/>
<dbReference type="InterPro" id="IPR036020">
    <property type="entry name" value="WW_dom_sf"/>
</dbReference>
<dbReference type="GO" id="GO:0043130">
    <property type="term" value="F:ubiquitin binding"/>
    <property type="evidence" value="ECO:0007669"/>
    <property type="project" value="InterPro"/>
</dbReference>
<name>A0A2J8AKD7_9CHLO</name>
<dbReference type="PANTHER" id="PTHR46977">
    <property type="entry name" value="PROTEIN FREE1"/>
    <property type="match status" value="1"/>
</dbReference>
<feature type="region of interest" description="Disordered" evidence="1">
    <location>
        <begin position="239"/>
        <end position="307"/>
    </location>
</feature>
<dbReference type="PROSITE" id="PS01159">
    <property type="entry name" value="WW_DOMAIN_1"/>
    <property type="match status" value="1"/>
</dbReference>
<dbReference type="PANTHER" id="PTHR46977:SF1">
    <property type="entry name" value="PROTEIN FREE1"/>
    <property type="match status" value="1"/>
</dbReference>
<feature type="domain" description="WW" evidence="2">
    <location>
        <begin position="338"/>
        <end position="371"/>
    </location>
</feature>
<evidence type="ECO:0000313" key="3">
    <source>
        <dbReference type="EMBL" id="PNH12984.1"/>
    </source>
</evidence>
<organism evidence="3 4">
    <name type="scientific">Tetrabaena socialis</name>
    <dbReference type="NCBI Taxonomy" id="47790"/>
    <lineage>
        <taxon>Eukaryota</taxon>
        <taxon>Viridiplantae</taxon>
        <taxon>Chlorophyta</taxon>
        <taxon>core chlorophytes</taxon>
        <taxon>Chlorophyceae</taxon>
        <taxon>CS clade</taxon>
        <taxon>Chlamydomonadales</taxon>
        <taxon>Tetrabaenaceae</taxon>
        <taxon>Tetrabaena</taxon>
    </lineage>
</organism>
<dbReference type="InterPro" id="IPR045893">
    <property type="entry name" value="FREE1"/>
</dbReference>
<sequence length="373" mass="38704">MASGFEGVSEKFRMNLVNDGRTERVIVQIGLDGLKLLGASDNRAMRSYDLSHISRWQSRGGSLILYTRTPVDVEERQTTLSADDNTVRNALDTLTCCCMQLAELLQSRQTETAQETANNLHALVVGGGKKKTPVSGPRGHAGTWSHHAASSSGRNLGNTLVSVVGYDTPSGGGNGGGGGSSTAAAAGYRDPYRDASPYAQLNRQYSGGYAPIQGANIAGAQSLASDVDLNYGGGGGAGGGGGSLASQSSYGGQQGPARHGYGAPQQPAPAPQQQVSNGAGPYGYQAQPSYGQPYGYQQPQQQPAVSLMDQVPQQQPAYPAYFQQGAPAPMPQQQAAPAAAGGGWQVHYTADGRPYYYAASTGVTQWDPPAGMA</sequence>
<gene>
    <name evidence="3" type="ORF">TSOC_000050</name>
</gene>
<feature type="compositionally biased region" description="Low complexity" evidence="1">
    <location>
        <begin position="282"/>
        <end position="303"/>
    </location>
</feature>
<dbReference type="Gene3D" id="2.20.70.10">
    <property type="match status" value="1"/>
</dbReference>
<dbReference type="Proteomes" id="UP000236333">
    <property type="component" value="Unassembled WGS sequence"/>
</dbReference>
<reference evidence="3 4" key="1">
    <citation type="journal article" date="2017" name="Mol. Biol. Evol.">
        <title>The 4-celled Tetrabaena socialis nuclear genome reveals the essential components for genetic control of cell number at the origin of multicellularity in the volvocine lineage.</title>
        <authorList>
            <person name="Featherston J."/>
            <person name="Arakaki Y."/>
            <person name="Hanschen E.R."/>
            <person name="Ferris P.J."/>
            <person name="Michod R.E."/>
            <person name="Olson B.J.S.C."/>
            <person name="Nozaki H."/>
            <person name="Durand P.M."/>
        </authorList>
    </citation>
    <scope>NUCLEOTIDE SEQUENCE [LARGE SCALE GENOMIC DNA]</scope>
    <source>
        <strain evidence="3 4">NIES-571</strain>
    </source>
</reference>
<dbReference type="GO" id="GO:0031902">
    <property type="term" value="C:late endosome membrane"/>
    <property type="evidence" value="ECO:0007669"/>
    <property type="project" value="TreeGrafter"/>
</dbReference>
<evidence type="ECO:0000313" key="4">
    <source>
        <dbReference type="Proteomes" id="UP000236333"/>
    </source>
</evidence>
<evidence type="ECO:0000259" key="2">
    <source>
        <dbReference type="PROSITE" id="PS50020"/>
    </source>
</evidence>
<dbReference type="GO" id="GO:0000813">
    <property type="term" value="C:ESCRT I complex"/>
    <property type="evidence" value="ECO:0007669"/>
    <property type="project" value="TreeGrafter"/>
</dbReference>